<dbReference type="GeneID" id="54463112"/>
<evidence type="ECO:0000313" key="3">
    <source>
        <dbReference type="Proteomes" id="UP000504636"/>
    </source>
</evidence>
<protein>
    <submittedName>
        <fullName evidence="2 4">Uncharacterized protein</fullName>
    </submittedName>
</protein>
<gene>
    <name evidence="2 4" type="ORF">BDZ99DRAFT_479210</name>
</gene>
<reference evidence="2 4" key="1">
    <citation type="journal article" date="2020" name="Stud. Mycol.">
        <title>101 Dothideomycetes genomes: a test case for predicting lifestyles and emergence of pathogens.</title>
        <authorList>
            <person name="Haridas S."/>
            <person name="Albert R."/>
            <person name="Binder M."/>
            <person name="Bloem J."/>
            <person name="Labutti K."/>
            <person name="Salamov A."/>
            <person name="Andreopoulos B."/>
            <person name="Baker S."/>
            <person name="Barry K."/>
            <person name="Bills G."/>
            <person name="Bluhm B."/>
            <person name="Cannon C."/>
            <person name="Castanera R."/>
            <person name="Culley D."/>
            <person name="Daum C."/>
            <person name="Ezra D."/>
            <person name="Gonzalez J."/>
            <person name="Henrissat B."/>
            <person name="Kuo A."/>
            <person name="Liang C."/>
            <person name="Lipzen A."/>
            <person name="Lutzoni F."/>
            <person name="Magnuson J."/>
            <person name="Mondo S."/>
            <person name="Nolan M."/>
            <person name="Ohm R."/>
            <person name="Pangilinan J."/>
            <person name="Park H.-J."/>
            <person name="Ramirez L."/>
            <person name="Alfaro M."/>
            <person name="Sun H."/>
            <person name="Tritt A."/>
            <person name="Yoshinaga Y."/>
            <person name="Zwiers L.-H."/>
            <person name="Turgeon B."/>
            <person name="Goodwin S."/>
            <person name="Spatafora J."/>
            <person name="Crous P."/>
            <person name="Grigoriev I."/>
        </authorList>
    </citation>
    <scope>NUCLEOTIDE SEQUENCE</scope>
    <source>
        <strain evidence="2 4">CBS 304.34</strain>
    </source>
</reference>
<reference evidence="4" key="3">
    <citation type="submission" date="2025-04" db="UniProtKB">
        <authorList>
            <consortium name="RefSeq"/>
        </authorList>
    </citation>
    <scope>IDENTIFICATION</scope>
    <source>
        <strain evidence="4">CBS 304.34</strain>
    </source>
</reference>
<dbReference type="Proteomes" id="UP000504636">
    <property type="component" value="Unplaced"/>
</dbReference>
<feature type="region of interest" description="Disordered" evidence="1">
    <location>
        <begin position="151"/>
        <end position="185"/>
    </location>
</feature>
<proteinExistence type="predicted"/>
<name>A0A6A6YDL8_9PEZI</name>
<dbReference type="AlphaFoldDB" id="A0A6A6YDL8"/>
<sequence>MLQPDPGGDDTALDKFFFAGILQQRESSNTSPNVLPPSHTAKSINVERDVLQWQATRIALPSDYRDPTIRANYSFLALSADQEKPQSAIKAPRHVYDLRNNSIKTMFAGPALQDENVPGCCCCGSSTERRPVSIRVDCRCATSTTMAPNCMSHGGGRRRASTSNTSGYHSRRFAQPASAAKAKPPPMSPATCPICKAAPARLQTALYMATKRCQAAAAAASAALA</sequence>
<evidence type="ECO:0000313" key="4">
    <source>
        <dbReference type="RefSeq" id="XP_033573784.1"/>
    </source>
</evidence>
<evidence type="ECO:0000313" key="2">
    <source>
        <dbReference type="EMBL" id="KAF2806820.1"/>
    </source>
</evidence>
<evidence type="ECO:0000256" key="1">
    <source>
        <dbReference type="SAM" id="MobiDB-lite"/>
    </source>
</evidence>
<dbReference type="RefSeq" id="XP_033573784.1">
    <property type="nucleotide sequence ID" value="XM_033722219.1"/>
</dbReference>
<organism evidence="2">
    <name type="scientific">Mytilinidion resinicola</name>
    <dbReference type="NCBI Taxonomy" id="574789"/>
    <lineage>
        <taxon>Eukaryota</taxon>
        <taxon>Fungi</taxon>
        <taxon>Dikarya</taxon>
        <taxon>Ascomycota</taxon>
        <taxon>Pezizomycotina</taxon>
        <taxon>Dothideomycetes</taxon>
        <taxon>Pleosporomycetidae</taxon>
        <taxon>Mytilinidiales</taxon>
        <taxon>Mytilinidiaceae</taxon>
        <taxon>Mytilinidion</taxon>
    </lineage>
</organism>
<reference evidence="4" key="2">
    <citation type="submission" date="2020-04" db="EMBL/GenBank/DDBJ databases">
        <authorList>
            <consortium name="NCBI Genome Project"/>
        </authorList>
    </citation>
    <scope>NUCLEOTIDE SEQUENCE</scope>
    <source>
        <strain evidence="4">CBS 304.34</strain>
    </source>
</reference>
<accession>A0A6A6YDL8</accession>
<dbReference type="EMBL" id="MU003706">
    <property type="protein sequence ID" value="KAF2806820.1"/>
    <property type="molecule type" value="Genomic_DNA"/>
</dbReference>
<keyword evidence="3" id="KW-1185">Reference proteome</keyword>